<proteinExistence type="predicted"/>
<sequence>MIDQVCPVTGESLLAGEYLSRGGAARVRVAASSLPALMSDLAYAASHGVRTGEQAGGGVQRSRPPVNLGLMLEVDEMADSILTWATLLISHVMGPSYWVRPGDWWMVARVFALYEDKLRRWEDGAQCADEVLYSVARLERLASPGRRRLVYVGSCSRCGADLLVRDPEVETAPCGECGAVELIGEAWDRLLVQAREALLPHTRATRIAEILTGSAIKDATVRKWTQRCRLAPRARRGDVRLYRVGDIETLAVQGVRRL</sequence>
<organism evidence="1">
    <name type="scientific">Siphoviridae sp. ctJyX12</name>
    <dbReference type="NCBI Taxonomy" id="2827840"/>
    <lineage>
        <taxon>Viruses</taxon>
        <taxon>Duplodnaviria</taxon>
        <taxon>Heunggongvirae</taxon>
        <taxon>Uroviricota</taxon>
        <taxon>Caudoviricetes</taxon>
    </lineage>
</organism>
<evidence type="ECO:0000313" key="1">
    <source>
        <dbReference type="EMBL" id="DAF53069.1"/>
    </source>
</evidence>
<name>A0A8S5SPT3_9CAUD</name>
<dbReference type="EMBL" id="BK032646">
    <property type="protein sequence ID" value="DAF53069.1"/>
    <property type="molecule type" value="Genomic_DNA"/>
</dbReference>
<reference evidence="1" key="1">
    <citation type="journal article" date="2021" name="Proc. Natl. Acad. Sci. U.S.A.">
        <title>A Catalog of Tens of Thousands of Viruses from Human Metagenomes Reveals Hidden Associations with Chronic Diseases.</title>
        <authorList>
            <person name="Tisza M.J."/>
            <person name="Buck C.B."/>
        </authorList>
    </citation>
    <scope>NUCLEOTIDE SEQUENCE</scope>
    <source>
        <strain evidence="1">CtJyX12</strain>
    </source>
</reference>
<accession>A0A8S5SPT3</accession>
<protein>
    <submittedName>
        <fullName evidence="1">TFIIB zinc-binding</fullName>
    </submittedName>
</protein>